<gene>
    <name evidence="1" type="ORF">CC77DRAFT_949254</name>
</gene>
<dbReference type="VEuPathDB" id="FungiDB:CC77DRAFT_949254"/>
<sequence length="104" mass="11590">PVTYDHRTLKIRLPVRSAIYKQCTGGLVVRWVTTSESPLLYVFAPFCSSQGKDGESVLDRGGLLHKASTGVIEDEAGNCFTFCILADVLGTEDLSFFVYRENRR</sequence>
<dbReference type="GeneID" id="29120838"/>
<dbReference type="Proteomes" id="UP000077248">
    <property type="component" value="Unassembled WGS sequence"/>
</dbReference>
<evidence type="ECO:0000313" key="1">
    <source>
        <dbReference type="EMBL" id="OAG14268.1"/>
    </source>
</evidence>
<protein>
    <submittedName>
        <fullName evidence="1">Uncharacterized protein</fullName>
    </submittedName>
</protein>
<name>A0A177D456_ALTAL</name>
<dbReference type="AlphaFoldDB" id="A0A177D456"/>
<keyword evidence="2" id="KW-1185">Reference proteome</keyword>
<dbReference type="EMBL" id="KV441501">
    <property type="protein sequence ID" value="OAG14268.1"/>
    <property type="molecule type" value="Genomic_DNA"/>
</dbReference>
<reference evidence="1 2" key="1">
    <citation type="submission" date="2016-05" db="EMBL/GenBank/DDBJ databases">
        <title>Comparative analysis of secretome profiles of manganese(II)-oxidizing ascomycete fungi.</title>
        <authorList>
            <consortium name="DOE Joint Genome Institute"/>
            <person name="Zeiner C.A."/>
            <person name="Purvine S.O."/>
            <person name="Zink E.M."/>
            <person name="Wu S."/>
            <person name="Pasa-Tolic L."/>
            <person name="Chaput D.L."/>
            <person name="Haridas S."/>
            <person name="Grigoriev I.V."/>
            <person name="Santelli C.M."/>
            <person name="Hansel C.M."/>
        </authorList>
    </citation>
    <scope>NUCLEOTIDE SEQUENCE [LARGE SCALE GENOMIC DNA]</scope>
    <source>
        <strain evidence="1 2">SRC1lrK2f</strain>
    </source>
</reference>
<evidence type="ECO:0000313" key="2">
    <source>
        <dbReference type="Proteomes" id="UP000077248"/>
    </source>
</evidence>
<dbReference type="RefSeq" id="XP_018379689.1">
    <property type="nucleotide sequence ID" value="XM_018535244.1"/>
</dbReference>
<proteinExistence type="predicted"/>
<feature type="non-terminal residue" evidence="1">
    <location>
        <position position="1"/>
    </location>
</feature>
<organism evidence="1 2">
    <name type="scientific">Alternaria alternata</name>
    <name type="common">Alternaria rot fungus</name>
    <name type="synonym">Torula alternata</name>
    <dbReference type="NCBI Taxonomy" id="5599"/>
    <lineage>
        <taxon>Eukaryota</taxon>
        <taxon>Fungi</taxon>
        <taxon>Dikarya</taxon>
        <taxon>Ascomycota</taxon>
        <taxon>Pezizomycotina</taxon>
        <taxon>Dothideomycetes</taxon>
        <taxon>Pleosporomycetidae</taxon>
        <taxon>Pleosporales</taxon>
        <taxon>Pleosporineae</taxon>
        <taxon>Pleosporaceae</taxon>
        <taxon>Alternaria</taxon>
        <taxon>Alternaria sect. Alternaria</taxon>
        <taxon>Alternaria alternata complex</taxon>
    </lineage>
</organism>
<accession>A0A177D456</accession>
<dbReference type="KEGG" id="aalt:CC77DRAFT_949254"/>